<keyword evidence="2" id="KW-0812">Transmembrane</keyword>
<feature type="transmembrane region" description="Helical" evidence="2">
    <location>
        <begin position="438"/>
        <end position="458"/>
    </location>
</feature>
<feature type="region of interest" description="Disordered" evidence="1">
    <location>
        <begin position="1"/>
        <end position="61"/>
    </location>
</feature>
<evidence type="ECO:0000313" key="4">
    <source>
        <dbReference type="Proteomes" id="UP001497600"/>
    </source>
</evidence>
<keyword evidence="4" id="KW-1185">Reference proteome</keyword>
<reference evidence="3 4" key="1">
    <citation type="submission" date="2024-01" db="EMBL/GenBank/DDBJ databases">
        <authorList>
            <consortium name="Genoscope - CEA"/>
            <person name="William W."/>
        </authorList>
    </citation>
    <scope>NUCLEOTIDE SEQUENCE [LARGE SCALE GENOMIC DNA]</scope>
    <source>
        <strain evidence="3 4">29B2s-10</strain>
    </source>
</reference>
<accession>A0ABP0EEN9</accession>
<dbReference type="EMBL" id="OZ004258">
    <property type="protein sequence ID" value="CAK7911881.1"/>
    <property type="molecule type" value="Genomic_DNA"/>
</dbReference>
<gene>
    <name evidence="3" type="ORF">CAAN4_F04456</name>
</gene>
<dbReference type="PANTHER" id="PTHR31331:SF1">
    <property type="entry name" value="CYSTEINE RICH SECRETORY PROTEIN LCCL DOMAIN CONTAINING 2"/>
    <property type="match status" value="1"/>
</dbReference>
<dbReference type="PANTHER" id="PTHR31331">
    <property type="entry name" value="LCCL DOMAIN PROTEIN (AFU_ORTHOLOGUE AFUA_5G08630)"/>
    <property type="match status" value="1"/>
</dbReference>
<proteinExistence type="predicted"/>
<feature type="transmembrane region" description="Helical" evidence="2">
    <location>
        <begin position="120"/>
        <end position="142"/>
    </location>
</feature>
<feature type="transmembrane region" description="Helical" evidence="2">
    <location>
        <begin position="364"/>
        <end position="386"/>
    </location>
</feature>
<keyword evidence="2" id="KW-1133">Transmembrane helix</keyword>
<feature type="transmembrane region" description="Helical" evidence="2">
    <location>
        <begin position="478"/>
        <end position="501"/>
    </location>
</feature>
<dbReference type="Proteomes" id="UP001497600">
    <property type="component" value="Chromosome F"/>
</dbReference>
<protein>
    <recommendedName>
        <fullName evidence="5">LCCL domain-containing protein</fullName>
    </recommendedName>
</protein>
<evidence type="ECO:0000256" key="1">
    <source>
        <dbReference type="SAM" id="MobiDB-lite"/>
    </source>
</evidence>
<evidence type="ECO:0008006" key="5">
    <source>
        <dbReference type="Google" id="ProtNLM"/>
    </source>
</evidence>
<feature type="transmembrane region" description="Helical" evidence="2">
    <location>
        <begin position="513"/>
        <end position="533"/>
    </location>
</feature>
<feature type="transmembrane region" description="Helical" evidence="2">
    <location>
        <begin position="312"/>
        <end position="328"/>
    </location>
</feature>
<name>A0ABP0EEN9_9ASCO</name>
<evidence type="ECO:0000313" key="3">
    <source>
        <dbReference type="EMBL" id="CAK7911881.1"/>
    </source>
</evidence>
<dbReference type="InterPro" id="IPR036609">
    <property type="entry name" value="LCCL_sf"/>
</dbReference>
<feature type="compositionally biased region" description="Basic and acidic residues" evidence="1">
    <location>
        <begin position="10"/>
        <end position="29"/>
    </location>
</feature>
<evidence type="ECO:0000256" key="2">
    <source>
        <dbReference type="SAM" id="Phobius"/>
    </source>
</evidence>
<feature type="transmembrane region" description="Helical" evidence="2">
    <location>
        <begin position="335"/>
        <end position="352"/>
    </location>
</feature>
<feature type="compositionally biased region" description="Low complexity" evidence="1">
    <location>
        <begin position="33"/>
        <end position="44"/>
    </location>
</feature>
<dbReference type="SUPFAM" id="SSF69848">
    <property type="entry name" value="LCCL domain"/>
    <property type="match status" value="1"/>
</dbReference>
<feature type="region of interest" description="Disordered" evidence="1">
    <location>
        <begin position="414"/>
        <end position="434"/>
    </location>
</feature>
<sequence length="713" mass="79284">MAPKRGQYYRMDDLSRRNSTDMSRDHHLDAAQSSLPSSSSSSLSMFSVEDTENRSHRRNSNTRISTAMTWQKFSVRRFWTKLWQGPSVARDDFPRPIQIFWRLERLSGLIQQRVGRPVQMAALVLYLALWLSLACSILIPYWTIVPQGPSGDEVYSASCYSEEEFWRGKNAACGMNGELCSGFETDVVIRCPALCDRSWTYSLIPIGDQLIKYRGYFVGGGSLQASSSPKSTLSNPYRLDSYPCGAAVHAGLVSPFFGGCTKLSSSGPQAKFPSALGHYGVDESIPFLSFFPNSFVFKKLVGEYTQCYDPRLFVLAMNILLGVPIVMFASGQVTYWVVSIVGFWTIALATDPPMDVDASDNENFAALISLCMERFLPVCFILYVMWHCSVRRTLSKRDSEVVVVEEQENDNDNDFIDQRERHANGPRRQSTTLTDRPSSLNCLFFFYPLFWLGVLNNITFDRLPVDRLTVSDLVTQPGALLAVGSIVTLIVTCALIQAYSIWLSGPDRFKKYLSIYITFALVIFILANIPGLILRIHHYILALILIPGCATRGRTALAFQGILLGLFLSGASRWGLASIVETVSSLKRDDPQGVLLPPSFLSYNNITGILEWNSTTSIALHGLDGVSLLVNDVERYTGSATSLNLKKLLQGSTLSPFIKKSMKDGFHDKNGDIPIYLRIGRKMLGSSTYGDFSLAAVLKWPSGGFTIPEEGVT</sequence>
<dbReference type="Gene3D" id="2.170.130.20">
    <property type="entry name" value="LCCL-like domain"/>
    <property type="match status" value="1"/>
</dbReference>
<organism evidence="3 4">
    <name type="scientific">[Candida] anglica</name>
    <dbReference type="NCBI Taxonomy" id="148631"/>
    <lineage>
        <taxon>Eukaryota</taxon>
        <taxon>Fungi</taxon>
        <taxon>Dikarya</taxon>
        <taxon>Ascomycota</taxon>
        <taxon>Saccharomycotina</taxon>
        <taxon>Pichiomycetes</taxon>
        <taxon>Debaryomycetaceae</taxon>
        <taxon>Kurtzmaniella</taxon>
    </lineage>
</organism>
<keyword evidence="2" id="KW-0472">Membrane</keyword>
<dbReference type="InterPro" id="IPR051957">
    <property type="entry name" value="CRISP-LCCL_domain"/>
</dbReference>